<reference evidence="2 3" key="1">
    <citation type="journal article" date="2007" name="Nature">
        <title>Genome of the marsupial Monodelphis domestica reveals innovation in non-coding sequences.</title>
        <authorList>
            <person name="Mikkelsen T.S."/>
            <person name="Wakefield M.J."/>
            <person name="Aken B."/>
            <person name="Amemiya C.T."/>
            <person name="Chang J.L."/>
            <person name="Duke S."/>
            <person name="Garber M."/>
            <person name="Gentles A.J."/>
            <person name="Goodstadt L."/>
            <person name="Heger A."/>
            <person name="Jurka J."/>
            <person name="Kamal M."/>
            <person name="Mauceli E."/>
            <person name="Searle S.M."/>
            <person name="Sharpe T."/>
            <person name="Baker M.L."/>
            <person name="Batzer M.A."/>
            <person name="Benos P.V."/>
            <person name="Belov K."/>
            <person name="Clamp M."/>
            <person name="Cook A."/>
            <person name="Cuff J."/>
            <person name="Das R."/>
            <person name="Davidow L."/>
            <person name="Deakin J.E."/>
            <person name="Fazzari M.J."/>
            <person name="Glass J.L."/>
            <person name="Grabherr M."/>
            <person name="Greally J.M."/>
            <person name="Gu W."/>
            <person name="Hore T.A."/>
            <person name="Huttley G.A."/>
            <person name="Kleber M."/>
            <person name="Jirtle R.L."/>
            <person name="Koina E."/>
            <person name="Lee J.T."/>
            <person name="Mahony S."/>
            <person name="Marra M.A."/>
            <person name="Miller R.D."/>
            <person name="Nicholls R.D."/>
            <person name="Oda M."/>
            <person name="Papenfuss A.T."/>
            <person name="Parra Z.E."/>
            <person name="Pollock D.D."/>
            <person name="Ray D.A."/>
            <person name="Schein J.E."/>
            <person name="Speed T.P."/>
            <person name="Thompson K."/>
            <person name="VandeBerg J.L."/>
            <person name="Wade C.M."/>
            <person name="Walker J.A."/>
            <person name="Waters P.D."/>
            <person name="Webber C."/>
            <person name="Weidman J.R."/>
            <person name="Xie X."/>
            <person name="Zody M.C."/>
            <person name="Baldwin J."/>
            <person name="Abdouelleil A."/>
            <person name="Abdulkadir J."/>
            <person name="Abebe A."/>
            <person name="Abera B."/>
            <person name="Abreu J."/>
            <person name="Acer S.C."/>
            <person name="Aftuck L."/>
            <person name="Alexander A."/>
            <person name="An P."/>
            <person name="Anderson E."/>
            <person name="Anderson S."/>
            <person name="Arachi H."/>
            <person name="Azer M."/>
            <person name="Bachantsang P."/>
            <person name="Barry A."/>
            <person name="Bayul T."/>
            <person name="Berlin A."/>
            <person name="Bessette D."/>
            <person name="Bloom T."/>
            <person name="Bloom T."/>
            <person name="Boguslavskiy L."/>
            <person name="Bonnet C."/>
            <person name="Boukhgalter B."/>
            <person name="Bourzgui I."/>
            <person name="Brown A."/>
            <person name="Cahill P."/>
            <person name="Channer S."/>
            <person name="Cheshatsang Y."/>
            <person name="Chuda L."/>
            <person name="Citroen M."/>
            <person name="Collymore A."/>
            <person name="Cooke P."/>
            <person name="Costello M."/>
            <person name="D'Aco K."/>
            <person name="Daza R."/>
            <person name="De Haan G."/>
            <person name="DeGray S."/>
            <person name="DeMaso C."/>
            <person name="Dhargay N."/>
            <person name="Dooley K."/>
            <person name="Dooley E."/>
            <person name="Doricent M."/>
            <person name="Dorje P."/>
            <person name="Dorjee K."/>
            <person name="Dupes A."/>
            <person name="Elong R."/>
            <person name="Falk J."/>
            <person name="Farina A."/>
            <person name="Faro S."/>
            <person name="Ferguson D."/>
            <person name="Fisher S."/>
            <person name="Foley C.D."/>
            <person name="Franke A."/>
            <person name="Friedrich D."/>
            <person name="Gadbois L."/>
            <person name="Gearin G."/>
            <person name="Gearin C.R."/>
            <person name="Giannoukos G."/>
            <person name="Goode T."/>
            <person name="Graham J."/>
            <person name="Grandbois E."/>
            <person name="Grewal S."/>
            <person name="Gyaltsen K."/>
            <person name="Hafez N."/>
            <person name="Hagos B."/>
            <person name="Hall J."/>
            <person name="Henson C."/>
            <person name="Hollinger A."/>
            <person name="Honan T."/>
            <person name="Huard M.D."/>
            <person name="Hughes L."/>
            <person name="Hurhula B."/>
            <person name="Husby M.E."/>
            <person name="Kamat A."/>
            <person name="Kanga B."/>
            <person name="Kashin S."/>
            <person name="Khazanovich D."/>
            <person name="Kisner P."/>
            <person name="Lance K."/>
            <person name="Lara M."/>
            <person name="Lee W."/>
            <person name="Lennon N."/>
            <person name="Letendre F."/>
            <person name="LeVine R."/>
            <person name="Lipovsky A."/>
            <person name="Liu X."/>
            <person name="Liu J."/>
            <person name="Liu S."/>
            <person name="Lokyitsang T."/>
            <person name="Lokyitsang Y."/>
            <person name="Lubonja R."/>
            <person name="Lui A."/>
            <person name="MacDonald P."/>
            <person name="Magnisalis V."/>
            <person name="Maru K."/>
            <person name="Matthews C."/>
            <person name="McCusker W."/>
            <person name="McDonough S."/>
            <person name="Mehta T."/>
            <person name="Meldrim J."/>
            <person name="Meneus L."/>
            <person name="Mihai O."/>
            <person name="Mihalev A."/>
            <person name="Mihova T."/>
            <person name="Mittelman R."/>
            <person name="Mlenga V."/>
            <person name="Montmayeur A."/>
            <person name="Mulrain L."/>
            <person name="Navidi A."/>
            <person name="Naylor J."/>
            <person name="Negash T."/>
            <person name="Nguyen T."/>
            <person name="Nguyen N."/>
            <person name="Nicol R."/>
            <person name="Norbu C."/>
            <person name="Norbu N."/>
            <person name="Novod N."/>
            <person name="O'Neill B."/>
            <person name="Osman S."/>
            <person name="Markiewicz E."/>
            <person name="Oyono O.L."/>
            <person name="Patti C."/>
            <person name="Phunkhang P."/>
            <person name="Pierre F."/>
            <person name="Priest M."/>
            <person name="Raghuraman S."/>
            <person name="Rege F."/>
            <person name="Reyes R."/>
            <person name="Rise C."/>
            <person name="Rogov P."/>
            <person name="Ross K."/>
            <person name="Ryan E."/>
            <person name="Settipalli S."/>
            <person name="Shea T."/>
            <person name="Sherpa N."/>
            <person name="Shi L."/>
            <person name="Shih D."/>
            <person name="Sparrow T."/>
            <person name="Spaulding J."/>
            <person name="Stalker J."/>
            <person name="Stange-Thomann N."/>
            <person name="Stavropoulos S."/>
            <person name="Stone C."/>
            <person name="Strader C."/>
            <person name="Tesfaye S."/>
            <person name="Thomson T."/>
            <person name="Thoulutsang Y."/>
            <person name="Thoulutsang D."/>
            <person name="Topham K."/>
            <person name="Topping I."/>
            <person name="Tsamla T."/>
            <person name="Vassiliev H."/>
            <person name="Vo A."/>
            <person name="Wangchuk T."/>
            <person name="Wangdi T."/>
            <person name="Weiand M."/>
            <person name="Wilkinson J."/>
            <person name="Wilson A."/>
            <person name="Yadav S."/>
            <person name="Young G."/>
            <person name="Yu Q."/>
            <person name="Zembek L."/>
            <person name="Zhong D."/>
            <person name="Zimmer A."/>
            <person name="Zwirko Z."/>
            <person name="Jaffe D.B."/>
            <person name="Alvarez P."/>
            <person name="Brockman W."/>
            <person name="Butler J."/>
            <person name="Chin C."/>
            <person name="Gnerre S."/>
            <person name="MacCallum I."/>
            <person name="Graves J.A."/>
            <person name="Ponting C.P."/>
            <person name="Breen M."/>
            <person name="Samollow P.B."/>
            <person name="Lander E.S."/>
            <person name="Lindblad-Toh K."/>
        </authorList>
    </citation>
    <scope>NUCLEOTIDE SEQUENCE [LARGE SCALE GENOMIC DNA]</scope>
</reference>
<dbReference type="GeneTree" id="ENSGT00390000018676"/>
<dbReference type="OMA" id="HFSGAYQ"/>
<dbReference type="PANTHER" id="PTHR35822">
    <property type="entry name" value="SPERMATOGENESIS-ASSOCIATED PROTEIN 45"/>
    <property type="match status" value="1"/>
</dbReference>
<reference evidence="2" key="2">
    <citation type="submission" date="2025-08" db="UniProtKB">
        <authorList>
            <consortium name="Ensembl"/>
        </authorList>
    </citation>
    <scope>IDENTIFICATION</scope>
</reference>
<proteinExistence type="predicted"/>
<evidence type="ECO:0000313" key="3">
    <source>
        <dbReference type="Proteomes" id="UP000002280"/>
    </source>
</evidence>
<dbReference type="InParanoid" id="A0A5F8GEE3"/>
<dbReference type="Bgee" id="ENSMODG00000048923">
    <property type="expression patterns" value="Expressed in spermatocyte and 6 other cell types or tissues"/>
</dbReference>
<dbReference type="InterPro" id="IPR038806">
    <property type="entry name" value="SPATA45"/>
</dbReference>
<gene>
    <name evidence="2" type="primary">SPATA45</name>
</gene>
<protein>
    <submittedName>
        <fullName evidence="2">Uncharacterized protein</fullName>
    </submittedName>
</protein>
<reference evidence="2" key="3">
    <citation type="submission" date="2025-09" db="UniProtKB">
        <authorList>
            <consortium name="Ensembl"/>
        </authorList>
    </citation>
    <scope>IDENTIFICATION</scope>
</reference>
<dbReference type="Proteomes" id="UP000002280">
    <property type="component" value="Chromosome 2"/>
</dbReference>
<feature type="region of interest" description="Disordered" evidence="1">
    <location>
        <begin position="70"/>
        <end position="98"/>
    </location>
</feature>
<dbReference type="Ensembl" id="ENSMODT00000086611.1">
    <property type="protein sequence ID" value="ENSMODP00000045641.1"/>
    <property type="gene ID" value="ENSMODG00000048923.1"/>
</dbReference>
<dbReference type="RefSeq" id="XP_056671878.1">
    <property type="nucleotide sequence ID" value="XM_056815900.1"/>
</dbReference>
<evidence type="ECO:0000313" key="2">
    <source>
        <dbReference type="Ensembl" id="ENSMODP00000045641.1"/>
    </source>
</evidence>
<name>A0A5F8GEE3_MONDO</name>
<dbReference type="AlphaFoldDB" id="A0A5F8GEE3"/>
<dbReference type="GeneID" id="103096276"/>
<organism evidence="2 3">
    <name type="scientific">Monodelphis domestica</name>
    <name type="common">Gray short-tailed opossum</name>
    <dbReference type="NCBI Taxonomy" id="13616"/>
    <lineage>
        <taxon>Eukaryota</taxon>
        <taxon>Metazoa</taxon>
        <taxon>Chordata</taxon>
        <taxon>Craniata</taxon>
        <taxon>Vertebrata</taxon>
        <taxon>Euteleostomi</taxon>
        <taxon>Mammalia</taxon>
        <taxon>Metatheria</taxon>
        <taxon>Didelphimorphia</taxon>
        <taxon>Didelphidae</taxon>
        <taxon>Monodelphis</taxon>
    </lineage>
</organism>
<keyword evidence="3" id="KW-1185">Reference proteome</keyword>
<accession>A0A5F8GEE3</accession>
<dbReference type="STRING" id="13616.ENSMODP00000045641"/>
<sequence length="98" mass="11558">MSSTSQTCSQTDTPTECRAYLQQLLDINEQRNSWCIVESLNNVTWLRPQKRHYLQTQHMGTTEIEQNITETGRSSWAETHPVHRERRHFPERNNAIFG</sequence>
<dbReference type="CTD" id="149643"/>
<evidence type="ECO:0000256" key="1">
    <source>
        <dbReference type="SAM" id="MobiDB-lite"/>
    </source>
</evidence>
<dbReference type="PANTHER" id="PTHR35822:SF1">
    <property type="entry name" value="SPERMATOGENESIS-ASSOCIATED PROTEIN 45"/>
    <property type="match status" value="1"/>
</dbReference>